<dbReference type="STRING" id="555778.Hneap_1073"/>
<protein>
    <recommendedName>
        <fullName evidence="3">DUF1841 domain-containing protein</fullName>
    </recommendedName>
</protein>
<dbReference type="Pfam" id="PF08897">
    <property type="entry name" value="DUF1841"/>
    <property type="match status" value="1"/>
</dbReference>
<keyword evidence="2" id="KW-1185">Reference proteome</keyword>
<dbReference type="RefSeq" id="WP_012823945.1">
    <property type="nucleotide sequence ID" value="NC_013422.1"/>
</dbReference>
<dbReference type="Proteomes" id="UP000009102">
    <property type="component" value="Chromosome"/>
</dbReference>
<evidence type="ECO:0000313" key="1">
    <source>
        <dbReference type="EMBL" id="ACX95909.1"/>
    </source>
</evidence>
<organism evidence="1 2">
    <name type="scientific">Halothiobacillus neapolitanus (strain ATCC 23641 / DSM 15147 / CIP 104769 / NCIMB 8539 / c2)</name>
    <name type="common">Thiobacillus neapolitanus</name>
    <dbReference type="NCBI Taxonomy" id="555778"/>
    <lineage>
        <taxon>Bacteria</taxon>
        <taxon>Pseudomonadati</taxon>
        <taxon>Pseudomonadota</taxon>
        <taxon>Gammaproteobacteria</taxon>
        <taxon>Chromatiales</taxon>
        <taxon>Halothiobacillaceae</taxon>
        <taxon>Halothiobacillus</taxon>
    </lineage>
</organism>
<name>D0KZN6_HALNC</name>
<dbReference type="InterPro" id="IPR014993">
    <property type="entry name" value="DUF1841"/>
</dbReference>
<dbReference type="eggNOG" id="ENOG50315C6">
    <property type="taxonomic scope" value="Bacteria"/>
</dbReference>
<accession>D0KZN6</accession>
<dbReference type="EMBL" id="CP001801">
    <property type="protein sequence ID" value="ACX95909.1"/>
    <property type="molecule type" value="Genomic_DNA"/>
</dbReference>
<evidence type="ECO:0000313" key="2">
    <source>
        <dbReference type="Proteomes" id="UP000009102"/>
    </source>
</evidence>
<evidence type="ECO:0008006" key="3">
    <source>
        <dbReference type="Google" id="ProtNLM"/>
    </source>
</evidence>
<dbReference type="HOGENOM" id="CLU_120353_0_0_6"/>
<reference evidence="1 2" key="1">
    <citation type="submission" date="2009-10" db="EMBL/GenBank/DDBJ databases">
        <title>Complete sequence of Halothiobacillus neapolitanus c2.</title>
        <authorList>
            <consortium name="US DOE Joint Genome Institute"/>
            <person name="Lucas S."/>
            <person name="Copeland A."/>
            <person name="Lapidus A."/>
            <person name="Glavina del Rio T."/>
            <person name="Tice H."/>
            <person name="Bruce D."/>
            <person name="Goodwin L."/>
            <person name="Pitluck S."/>
            <person name="Davenport K."/>
            <person name="Brettin T."/>
            <person name="Detter J.C."/>
            <person name="Han C."/>
            <person name="Tapia R."/>
            <person name="Larimer F."/>
            <person name="Land M."/>
            <person name="Hauser L."/>
            <person name="Kyrpides N."/>
            <person name="Mikhailova N."/>
            <person name="Kerfeld C."/>
            <person name="Cannon G."/>
            <person name="Heinhort S."/>
        </authorList>
    </citation>
    <scope>NUCLEOTIDE SEQUENCE [LARGE SCALE GENOMIC DNA]</scope>
    <source>
        <strain evidence="2">ATCC 23641 / c2</strain>
    </source>
</reference>
<dbReference type="OrthoDB" id="9789432at2"/>
<gene>
    <name evidence="1" type="ordered locus">Hneap_1073</name>
</gene>
<proteinExistence type="predicted"/>
<dbReference type="KEGG" id="hna:Hneap_1073"/>
<sequence length="142" mass="16578">MYSNDRRQMRQPFLDAWKKQREGLPMTGLELKISEVIGQHPEYHELMSDPERALEKDWLPENGETNPFLHLGFHLSIREMVEIDQPPGFRQKYQDLCRKTGDLLRAEHQIMECLSEALWRAQRDGTEPDGTALLRCMADIVG</sequence>
<dbReference type="AlphaFoldDB" id="D0KZN6"/>